<dbReference type="Pfam" id="PF08638">
    <property type="entry name" value="Med14"/>
    <property type="match status" value="1"/>
</dbReference>
<feature type="domain" description="Mediator of RNA polymerase II transcription subunit 14 RM3" evidence="16">
    <location>
        <begin position="367"/>
        <end position="484"/>
    </location>
</feature>
<feature type="compositionally biased region" description="Pro residues" evidence="11">
    <location>
        <begin position="1032"/>
        <end position="1046"/>
    </location>
</feature>
<dbReference type="KEGG" id="goe:100905307"/>
<evidence type="ECO:0000256" key="11">
    <source>
        <dbReference type="SAM" id="MobiDB-lite"/>
    </source>
</evidence>
<evidence type="ECO:0000256" key="6">
    <source>
        <dbReference type="ARBA" id="ARBA00023159"/>
    </source>
</evidence>
<dbReference type="Pfam" id="PF22983">
    <property type="entry name" value="RM8_Med14"/>
    <property type="match status" value="1"/>
</dbReference>
<dbReference type="GeneID" id="100905307"/>
<evidence type="ECO:0000259" key="17">
    <source>
        <dbReference type="Pfam" id="PF25067"/>
    </source>
</evidence>
<feature type="domain" description="Mediator of RNA polymerase II transcription subunit 14 RM8" evidence="14">
    <location>
        <begin position="1184"/>
        <end position="1259"/>
    </location>
</feature>
<dbReference type="GO" id="GO:0016592">
    <property type="term" value="C:mediator complex"/>
    <property type="evidence" value="ECO:0007669"/>
    <property type="project" value="UniProtKB-UniRule"/>
</dbReference>
<keyword evidence="4" id="KW-0677">Repeat</keyword>
<feature type="compositionally biased region" description="Pro residues" evidence="11">
    <location>
        <begin position="997"/>
        <end position="1009"/>
    </location>
</feature>
<feature type="compositionally biased region" description="Low complexity" evidence="11">
    <location>
        <begin position="1061"/>
        <end position="1071"/>
    </location>
</feature>
<dbReference type="InterPro" id="IPR055113">
    <property type="entry name" value="Med14_RM2"/>
</dbReference>
<dbReference type="InterPro" id="IPR056877">
    <property type="entry name" value="Med14_C"/>
</dbReference>
<dbReference type="GO" id="GO:0070847">
    <property type="term" value="C:core mediator complex"/>
    <property type="evidence" value="ECO:0007669"/>
    <property type="project" value="TreeGrafter"/>
</dbReference>
<comment type="similarity">
    <text evidence="2 10">Belongs to the Mediator complex subunit 14 family.</text>
</comment>
<feature type="domain" description="Mediator of RNA polymerase II transcription subunit 14 RM6" evidence="15">
    <location>
        <begin position="767"/>
        <end position="833"/>
    </location>
</feature>
<keyword evidence="6 10" id="KW-0010">Activator</keyword>
<dbReference type="InterPro" id="IPR013947">
    <property type="entry name" value="Mediator_Med14"/>
</dbReference>
<feature type="domain" description="Mediator complex subunit MED14 N-terminal" evidence="12">
    <location>
        <begin position="19"/>
        <end position="208"/>
    </location>
</feature>
<evidence type="ECO:0000256" key="5">
    <source>
        <dbReference type="ARBA" id="ARBA00023015"/>
    </source>
</evidence>
<keyword evidence="8 10" id="KW-0539">Nucleus</keyword>
<dbReference type="Pfam" id="PF25065">
    <property type="entry name" value="RM3_Med14"/>
    <property type="match status" value="1"/>
</dbReference>
<reference evidence="20" key="1">
    <citation type="submission" date="2025-08" db="UniProtKB">
        <authorList>
            <consortium name="RefSeq"/>
        </authorList>
    </citation>
    <scope>IDENTIFICATION</scope>
</reference>
<keyword evidence="5 10" id="KW-0805">Transcription regulation</keyword>
<sequence length="1424" mass="159650">MSCIFRSSPENRKMSAPATIPLGRLIEFVLQKTYHELTILAELLPRKSDMERKMEVIAFTNTTRQLFVRLLALVKWAASAGKVEKCANIVNFLDKQNMLFVETADMFAVMSRETLVQARLPSFHILGAAEILTTGTYSRLPTCIRDRVVPPDPISAGSKKTTLERLDHIIQYRLVSAELPTRMSSLEIRKGRVTFRVENEFRVSLTLMGDGPQVPWRLLNIDILVEDKDTGDCKPLVHPLQVVYIHQLIQSRLVDHPKPLHEVYQCLHFFCLSLQLEVLHTQIIRLCHERLGDSVRVEEYVSGVMLKLHYWREQSSILDERRFHLIIHVDEEDPCKPLRVSHSPEITDREEAARIDPCIKSEFLSIEKLLIQTIHIRSRQKLSYLRDEFLKDLLAPGVECSLGGSPSLLQIPIVQPCSSSEHLVLTVDTHTGYVMTFVPQYEPPMIMELQDIINSLAIDASPQMKSRLGSTVLSLKFWITLKRCKTTVQHLPVLALETNPVTAIPKDHALNQLSKFTLFVKLCKHAFYYVIIELQADKPCDKIDLNYYLLSVTGDNRLSSFYRLDSQSIIHGPCTDMDLLANTNESGTLKRSLSNQDGAPPAKKFRYPGYFFSEVAHIVAFCDDRLPFCSLTRELESRGVCHRGLQIEGAQTNFHVKIVQMPVGNDVSEDVADELRRSLLSCTFRLQVRGIRAWLCELIFHDCPLATSQMRERCATRPIYFMYDFTQNNTTAVIDEWLADWAIVSKLYSVVYKYAADIKNQKNAALLETSEVRSYSYKRLTIGYGSEKSYTVTIYWRPVEKRFQLVFGVVGLSVSSTNPHTLIAHQLSYDFNQNESITDLLQTLRDTYRPLLSLSRLPSIPQLGTIHSKPHLPVQTFMVIPQSSTCFRLVYRAAYCLEIQCRKGDGCVVIRDGAFSHFDRGRHVEEYMQIPGLRTFLSKFTRQTPDGALNTANAPVSPLQMESIDAFLSPSMAKANSPSGARASEGATLRFPQHHPMTPPSNPHTPASPHPSILPSSYSASPNPSFVHTPSNIPPSSPLAPPPSSPYPVNSPHMTSPSPSPAQQQPPSSQSFAANDPTSPAFPLLSASPANQWPSSPAPPRPSPRSFQPSPGGPSPAQPSSAEVRPAPSMSRVAPGVPGNWTAAVPIVLTHEGFDSLCTPCTPSTPNYSPLEKCLGCAFMRYTIQRIVRSDEHLQVRNLSEPGIVIFRTDQLIYRVSLNLQTMQSLHVKISNTDSSSAAQALALDDIQVIERYFDTKVASIPYKPNAFLSFTRLLSTPPRIQRDFIQLMRLELCPSQNSIFRWSFQLCLTIPPATPQIAPTGTVSVLITRVKMLFYFTLTPLRTPGEPHSAGNQQSIAVPMVYDFQSNTVSLAADRRSSEASAHISPALNFIASFLRSSHDYQNASECSIYPSIRDLVTQLTVN</sequence>
<evidence type="ECO:0000256" key="7">
    <source>
        <dbReference type="ARBA" id="ARBA00023163"/>
    </source>
</evidence>
<evidence type="ECO:0000259" key="16">
    <source>
        <dbReference type="Pfam" id="PF25065"/>
    </source>
</evidence>
<evidence type="ECO:0000259" key="18">
    <source>
        <dbReference type="Pfam" id="PF25069"/>
    </source>
</evidence>
<dbReference type="Pfam" id="PF25067">
    <property type="entry name" value="RM5_Med14"/>
    <property type="match status" value="1"/>
</dbReference>
<evidence type="ECO:0000256" key="2">
    <source>
        <dbReference type="ARBA" id="ARBA00007813"/>
    </source>
</evidence>
<evidence type="ECO:0000256" key="1">
    <source>
        <dbReference type="ARBA" id="ARBA00004123"/>
    </source>
</evidence>
<gene>
    <name evidence="20" type="primary">LOC100905307</name>
</gene>
<evidence type="ECO:0000256" key="9">
    <source>
        <dbReference type="ARBA" id="ARBA00032007"/>
    </source>
</evidence>
<feature type="domain" description="Mediator of RNA polymerase II transcription subunit 14 C-terminal" evidence="18">
    <location>
        <begin position="1275"/>
        <end position="1423"/>
    </location>
</feature>
<name>A0AAJ7SHL9_9ACAR</name>
<evidence type="ECO:0000259" key="13">
    <source>
        <dbReference type="Pfam" id="PF22981"/>
    </source>
</evidence>
<dbReference type="Proteomes" id="UP000694867">
    <property type="component" value="Unplaced"/>
</dbReference>
<feature type="compositionally biased region" description="Polar residues" evidence="11">
    <location>
        <begin position="1014"/>
        <end position="1029"/>
    </location>
</feature>
<feature type="domain" description="Mediator of RNA polymerase II transcription subunit 14 RM2" evidence="13">
    <location>
        <begin position="287"/>
        <end position="364"/>
    </location>
</feature>
<dbReference type="Pfam" id="PF25069">
    <property type="entry name" value="Med14_C"/>
    <property type="match status" value="1"/>
</dbReference>
<feature type="region of interest" description="Disordered" evidence="11">
    <location>
        <begin position="990"/>
        <end position="1136"/>
    </location>
</feature>
<protein>
    <recommendedName>
        <fullName evidence="3 10">Mediator of RNA polymerase II transcription subunit 14</fullName>
    </recommendedName>
    <alternativeName>
        <fullName evidence="9 10">Mediator complex subunit 14</fullName>
    </alternativeName>
</protein>
<accession>A0AAJ7SHL9</accession>
<dbReference type="GO" id="GO:0003712">
    <property type="term" value="F:transcription coregulator activity"/>
    <property type="evidence" value="ECO:0007669"/>
    <property type="project" value="UniProtKB-UniRule"/>
</dbReference>
<dbReference type="GO" id="GO:0006357">
    <property type="term" value="P:regulation of transcription by RNA polymerase II"/>
    <property type="evidence" value="ECO:0007669"/>
    <property type="project" value="InterPro"/>
</dbReference>
<dbReference type="Pfam" id="PF22981">
    <property type="entry name" value="RM2_Med14"/>
    <property type="match status" value="1"/>
</dbReference>
<evidence type="ECO:0000256" key="4">
    <source>
        <dbReference type="ARBA" id="ARBA00022737"/>
    </source>
</evidence>
<evidence type="ECO:0000313" key="20">
    <source>
        <dbReference type="RefSeq" id="XP_028968942.1"/>
    </source>
</evidence>
<organism evidence="19 20">
    <name type="scientific">Galendromus occidentalis</name>
    <name type="common">western predatory mite</name>
    <dbReference type="NCBI Taxonomy" id="34638"/>
    <lineage>
        <taxon>Eukaryota</taxon>
        <taxon>Metazoa</taxon>
        <taxon>Ecdysozoa</taxon>
        <taxon>Arthropoda</taxon>
        <taxon>Chelicerata</taxon>
        <taxon>Arachnida</taxon>
        <taxon>Acari</taxon>
        <taxon>Parasitiformes</taxon>
        <taxon>Mesostigmata</taxon>
        <taxon>Gamasina</taxon>
        <taxon>Phytoseioidea</taxon>
        <taxon>Phytoseiidae</taxon>
        <taxon>Typhlodrominae</taxon>
        <taxon>Galendromus</taxon>
    </lineage>
</organism>
<dbReference type="CTD" id="9282"/>
<comment type="subunit">
    <text evidence="10">Component of the Mediator complex.</text>
</comment>
<evidence type="ECO:0000256" key="10">
    <source>
        <dbReference type="RuleBase" id="RU365082"/>
    </source>
</evidence>
<proteinExistence type="inferred from homology"/>
<dbReference type="PANTHER" id="PTHR12809:SF2">
    <property type="entry name" value="MEDIATOR OF RNA POLYMERASE II TRANSCRIPTION SUBUNIT 14"/>
    <property type="match status" value="1"/>
</dbReference>
<evidence type="ECO:0000259" key="12">
    <source>
        <dbReference type="Pfam" id="PF08638"/>
    </source>
</evidence>
<keyword evidence="7 10" id="KW-0804">Transcription</keyword>
<dbReference type="InterPro" id="IPR055122">
    <property type="entry name" value="Med14_N"/>
</dbReference>
<dbReference type="InterPro" id="IPR056878">
    <property type="entry name" value="RM5_Med14"/>
</dbReference>
<dbReference type="RefSeq" id="XP_028968942.1">
    <property type="nucleotide sequence ID" value="XM_029113109.1"/>
</dbReference>
<dbReference type="PANTHER" id="PTHR12809">
    <property type="entry name" value="MEDIATOR COMPLEX SUBUNIT"/>
    <property type="match status" value="1"/>
</dbReference>
<dbReference type="InterPro" id="IPR055107">
    <property type="entry name" value="Med14_RM8"/>
</dbReference>
<evidence type="ECO:0000256" key="8">
    <source>
        <dbReference type="ARBA" id="ARBA00023242"/>
    </source>
</evidence>
<feature type="domain" description="Mediator of RNA polymerase II transcription subunit 14 RM5" evidence="17">
    <location>
        <begin position="640"/>
        <end position="728"/>
    </location>
</feature>
<dbReference type="Pfam" id="PF22984">
    <property type="entry name" value="RM6_Med14"/>
    <property type="match status" value="1"/>
</dbReference>
<comment type="subcellular location">
    <subcellularLocation>
        <location evidence="1 10">Nucleus</location>
    </subcellularLocation>
</comment>
<evidence type="ECO:0000256" key="3">
    <source>
        <dbReference type="ARBA" id="ARBA00019619"/>
    </source>
</evidence>
<dbReference type="InterPro" id="IPR056879">
    <property type="entry name" value="RM3_Med14"/>
</dbReference>
<evidence type="ECO:0000313" key="19">
    <source>
        <dbReference type="Proteomes" id="UP000694867"/>
    </source>
</evidence>
<comment type="function">
    <text evidence="10">Component of the Mediator complex, a coactivator involved in the regulated transcription of nearly all RNA polymerase II-dependent genes. Mediator functions as a bridge to convey information from gene-specific regulatory proteins to the basal RNA polymerase II transcription machinery. Mediator is recruited to promoters by direct interactions with regulatory proteins and serves as a scaffold for the assembly of a functional preinitiation complex with RNA polymerase II and the general transcription factors.</text>
</comment>
<evidence type="ECO:0000259" key="14">
    <source>
        <dbReference type="Pfam" id="PF22983"/>
    </source>
</evidence>
<keyword evidence="19" id="KW-1185">Reference proteome</keyword>
<dbReference type="InterPro" id="IPR055114">
    <property type="entry name" value="Med14_RM6"/>
</dbReference>
<evidence type="ECO:0000259" key="15">
    <source>
        <dbReference type="Pfam" id="PF22984"/>
    </source>
</evidence>